<dbReference type="GO" id="GO:0006402">
    <property type="term" value="P:mRNA catabolic process"/>
    <property type="evidence" value="ECO:0007669"/>
    <property type="project" value="UniProtKB-UniRule"/>
</dbReference>
<dbReference type="SUPFAM" id="SSF50249">
    <property type="entry name" value="Nucleic acid-binding proteins"/>
    <property type="match status" value="1"/>
</dbReference>
<evidence type="ECO:0000256" key="4">
    <source>
        <dbReference type="ARBA" id="ARBA00022695"/>
    </source>
</evidence>
<comment type="catalytic activity">
    <reaction evidence="8">
        <text>RNA(n+1) + phosphate = RNA(n) + a ribonucleoside 5'-diphosphate</text>
        <dbReference type="Rhea" id="RHEA:22096"/>
        <dbReference type="Rhea" id="RHEA-COMP:14527"/>
        <dbReference type="Rhea" id="RHEA-COMP:17342"/>
        <dbReference type="ChEBI" id="CHEBI:43474"/>
        <dbReference type="ChEBI" id="CHEBI:57930"/>
        <dbReference type="ChEBI" id="CHEBI:140395"/>
        <dbReference type="EC" id="2.7.7.8"/>
    </reaction>
</comment>
<dbReference type="PROSITE" id="PS50126">
    <property type="entry name" value="S1"/>
    <property type="match status" value="1"/>
</dbReference>
<dbReference type="Pfam" id="PF00575">
    <property type="entry name" value="S1"/>
    <property type="match status" value="1"/>
</dbReference>
<dbReference type="HAMAP" id="MF_01595">
    <property type="entry name" value="PNPase"/>
    <property type="match status" value="1"/>
</dbReference>
<dbReference type="GO" id="GO:0003723">
    <property type="term" value="F:RNA binding"/>
    <property type="evidence" value="ECO:0007669"/>
    <property type="project" value="UniProtKB-UniRule"/>
</dbReference>
<accession>A0A2T5VGU1</accession>
<protein>
    <recommendedName>
        <fullName evidence="8">Polyribonucleotide nucleotidyltransferase</fullName>
        <ecNumber evidence="8">2.7.7.8</ecNumber>
    </recommendedName>
    <alternativeName>
        <fullName evidence="8">Polynucleotide phosphorylase</fullName>
        <shortName evidence="8">PNPase</shortName>
    </alternativeName>
</protein>
<keyword evidence="7 8" id="KW-0694">RNA-binding</keyword>
<dbReference type="InterPro" id="IPR012340">
    <property type="entry name" value="NA-bd_OB-fold"/>
</dbReference>
<keyword evidence="3 8" id="KW-0808">Transferase</keyword>
<keyword evidence="4 8" id="KW-0548">Nucleotidyltransferase</keyword>
<comment type="function">
    <text evidence="8">Involved in mRNA degradation. Catalyzes the phosphorolysis of single-stranded polyribonucleotides processively in the 3'- to 5'-direction.</text>
</comment>
<dbReference type="CDD" id="cd02393">
    <property type="entry name" value="KH-I_PNPase"/>
    <property type="match status" value="1"/>
</dbReference>
<dbReference type="PANTHER" id="PTHR11252:SF0">
    <property type="entry name" value="POLYRIBONUCLEOTIDE NUCLEOTIDYLTRANSFERASE 1, MITOCHONDRIAL"/>
    <property type="match status" value="1"/>
</dbReference>
<comment type="caution">
    <text evidence="10">The sequence shown here is derived from an EMBL/GenBank/DDBJ whole genome shotgun (WGS) entry which is preliminary data.</text>
</comment>
<dbReference type="InterPro" id="IPR036612">
    <property type="entry name" value="KH_dom_type_1_sf"/>
</dbReference>
<dbReference type="InterPro" id="IPR027408">
    <property type="entry name" value="PNPase/RNase_PH_dom_sf"/>
</dbReference>
<keyword evidence="5 8" id="KW-0479">Metal-binding</keyword>
<dbReference type="CDD" id="cd04472">
    <property type="entry name" value="S1_PNPase"/>
    <property type="match status" value="1"/>
</dbReference>
<dbReference type="Pfam" id="PF03725">
    <property type="entry name" value="RNase_PH_C"/>
    <property type="match status" value="1"/>
</dbReference>
<feature type="domain" description="S1 motif" evidence="9">
    <location>
        <begin position="623"/>
        <end position="691"/>
    </location>
</feature>
<dbReference type="FunFam" id="3.30.230.70:FF:000002">
    <property type="entry name" value="Polyribonucleotide nucleotidyltransferase"/>
    <property type="match status" value="1"/>
</dbReference>
<evidence type="ECO:0000256" key="2">
    <source>
        <dbReference type="ARBA" id="ARBA00022490"/>
    </source>
</evidence>
<dbReference type="Pfam" id="PF00013">
    <property type="entry name" value="KH_1"/>
    <property type="match status" value="1"/>
</dbReference>
<dbReference type="InterPro" id="IPR012162">
    <property type="entry name" value="PNPase"/>
</dbReference>
<evidence type="ECO:0000256" key="3">
    <source>
        <dbReference type="ARBA" id="ARBA00022679"/>
    </source>
</evidence>
<dbReference type="CDD" id="cd11363">
    <property type="entry name" value="RNase_PH_PNPase_1"/>
    <property type="match status" value="1"/>
</dbReference>
<dbReference type="GO" id="GO:0000287">
    <property type="term" value="F:magnesium ion binding"/>
    <property type="evidence" value="ECO:0007669"/>
    <property type="project" value="UniProtKB-UniRule"/>
</dbReference>
<organism evidence="10 11">
    <name type="scientific">Breoghania corrubedonensis</name>
    <dbReference type="NCBI Taxonomy" id="665038"/>
    <lineage>
        <taxon>Bacteria</taxon>
        <taxon>Pseudomonadati</taxon>
        <taxon>Pseudomonadota</taxon>
        <taxon>Alphaproteobacteria</taxon>
        <taxon>Hyphomicrobiales</taxon>
        <taxon>Stappiaceae</taxon>
        <taxon>Breoghania</taxon>
    </lineage>
</organism>
<dbReference type="GO" id="GO:0006396">
    <property type="term" value="P:RNA processing"/>
    <property type="evidence" value="ECO:0007669"/>
    <property type="project" value="InterPro"/>
</dbReference>
<evidence type="ECO:0000256" key="1">
    <source>
        <dbReference type="ARBA" id="ARBA00007404"/>
    </source>
</evidence>
<dbReference type="Pfam" id="PF03726">
    <property type="entry name" value="PNPase"/>
    <property type="match status" value="1"/>
</dbReference>
<dbReference type="SUPFAM" id="SSF54791">
    <property type="entry name" value="Eukaryotic type KH-domain (KH-domain type I)"/>
    <property type="match status" value="1"/>
</dbReference>
<dbReference type="InterPro" id="IPR004087">
    <property type="entry name" value="KH_dom"/>
</dbReference>
<evidence type="ECO:0000313" key="11">
    <source>
        <dbReference type="Proteomes" id="UP000244081"/>
    </source>
</evidence>
<evidence type="ECO:0000313" key="10">
    <source>
        <dbReference type="EMBL" id="PTW62977.1"/>
    </source>
</evidence>
<dbReference type="GO" id="GO:0004654">
    <property type="term" value="F:polyribonucleotide nucleotidyltransferase activity"/>
    <property type="evidence" value="ECO:0007669"/>
    <property type="project" value="UniProtKB-UniRule"/>
</dbReference>
<dbReference type="InterPro" id="IPR004088">
    <property type="entry name" value="KH_dom_type_1"/>
</dbReference>
<keyword evidence="6 8" id="KW-0460">Magnesium</keyword>
<dbReference type="Gene3D" id="2.40.50.140">
    <property type="entry name" value="Nucleic acid-binding proteins"/>
    <property type="match status" value="1"/>
</dbReference>
<name>A0A2T5VGU1_9HYPH</name>
<feature type="binding site" evidence="8">
    <location>
        <position position="487"/>
    </location>
    <ligand>
        <name>Mg(2+)</name>
        <dbReference type="ChEBI" id="CHEBI:18420"/>
    </ligand>
</feature>
<dbReference type="NCBIfam" id="TIGR03591">
    <property type="entry name" value="polynuc_phos"/>
    <property type="match status" value="1"/>
</dbReference>
<comment type="subcellular location">
    <subcellularLocation>
        <location evidence="8">Cytoplasm</location>
    </subcellularLocation>
</comment>
<proteinExistence type="inferred from homology"/>
<sequence>MFDIQREEIEWGGRPLILETGKVARQADGAVMASYGESKVLATVVSAKQPKPGFDFFPLTVNYQEKAFAAGKIPGGFFKREGRPSENETLVSRLIDRPIRPLFAEGYKNETQVIITVLSHDLENNPDILAMVAASAALTLSGVPFMGPIGGARVGYVDGEYVLNPMTDDMPDSKLDLIVAGTADAVLMVESEAQELTEEVMLGAVMFGHTHFQPVIDAIIRLAEKAAKEPRDHVVPSHDELFAKVKEIAEADLAAAFLIADKIERSNKVSAAKDKVMAGLIVEGDANAPDKNVVSDLFKKLEASIVRGRILNEGARIDGRDLKTVRPIVSEVGILPRAHGSALFTRGETQGLVVATLGTGDDEQFVDALTGTYKERFMLHYNFPPYSVGETGRMGSPGRREIGHGKLAWRAVHPMLPAHHDFPYTLRVVSEITESNGSSSMATVCGTSLSLMDAGVPLTRPVAGIAMGLVLEGDKFAVLSDILGDEDHLGDMDFKVAGTSEGVTALQMDIKIAGITEEIMKVALGQAQEGRLHILGEMGKALGEARTELGEFAPRIEVIKIAVDKIREVIGSGGKVIREIVEKTGAKIDIADDGTIKVASSDGKAIQAAINWINSIAAEPEVGMIYDGTVVKTVDFGAFVNFFGAKDGLVHISQLAPQKVAKTTDVVKEGDKVKVKLMGFDDRGKVRLSMKVVDQETGEEIKQDA</sequence>
<evidence type="ECO:0000256" key="6">
    <source>
        <dbReference type="ARBA" id="ARBA00022842"/>
    </source>
</evidence>
<dbReference type="GO" id="GO:0005829">
    <property type="term" value="C:cytosol"/>
    <property type="evidence" value="ECO:0007669"/>
    <property type="project" value="TreeGrafter"/>
</dbReference>
<dbReference type="InterPro" id="IPR001247">
    <property type="entry name" value="ExoRNase_PH_dom1"/>
</dbReference>
<evidence type="ECO:0000256" key="7">
    <source>
        <dbReference type="ARBA" id="ARBA00022884"/>
    </source>
</evidence>
<dbReference type="SUPFAM" id="SSF54211">
    <property type="entry name" value="Ribosomal protein S5 domain 2-like"/>
    <property type="match status" value="2"/>
</dbReference>
<dbReference type="CDD" id="cd11364">
    <property type="entry name" value="RNase_PH_PNPase_2"/>
    <property type="match status" value="1"/>
</dbReference>
<dbReference type="PANTHER" id="PTHR11252">
    <property type="entry name" value="POLYRIBONUCLEOTIDE NUCLEOTIDYLTRANSFERASE"/>
    <property type="match status" value="1"/>
</dbReference>
<dbReference type="SMART" id="SM00322">
    <property type="entry name" value="KH"/>
    <property type="match status" value="1"/>
</dbReference>
<dbReference type="InterPro" id="IPR036345">
    <property type="entry name" value="ExoRNase_PH_dom2_sf"/>
</dbReference>
<dbReference type="Pfam" id="PF01138">
    <property type="entry name" value="RNase_PH"/>
    <property type="match status" value="2"/>
</dbReference>
<dbReference type="Gene3D" id="3.30.230.70">
    <property type="entry name" value="GHMP Kinase, N-terminal domain"/>
    <property type="match status" value="2"/>
</dbReference>
<dbReference type="FunFam" id="2.40.50.140:FF:000107">
    <property type="entry name" value="Polyribonucleotide nucleotidyltransferase"/>
    <property type="match status" value="1"/>
</dbReference>
<dbReference type="FunFam" id="3.30.1370.10:FF:000001">
    <property type="entry name" value="Polyribonucleotide nucleotidyltransferase"/>
    <property type="match status" value="1"/>
</dbReference>
<dbReference type="InterPro" id="IPR003029">
    <property type="entry name" value="S1_domain"/>
</dbReference>
<dbReference type="OrthoDB" id="9804305at2"/>
<dbReference type="NCBIfam" id="NF008805">
    <property type="entry name" value="PRK11824.1"/>
    <property type="match status" value="1"/>
</dbReference>
<keyword evidence="11" id="KW-1185">Reference proteome</keyword>
<dbReference type="AlphaFoldDB" id="A0A2T5VGU1"/>
<keyword evidence="2 8" id="KW-0963">Cytoplasm</keyword>
<dbReference type="SMART" id="SM00316">
    <property type="entry name" value="S1"/>
    <property type="match status" value="1"/>
</dbReference>
<dbReference type="SUPFAM" id="SSF55666">
    <property type="entry name" value="Ribonuclease PH domain 2-like"/>
    <property type="match status" value="2"/>
</dbReference>
<dbReference type="RefSeq" id="WP_107988467.1">
    <property type="nucleotide sequence ID" value="NZ_QAYG01000001.1"/>
</dbReference>
<dbReference type="PROSITE" id="PS50084">
    <property type="entry name" value="KH_TYPE_1"/>
    <property type="match status" value="1"/>
</dbReference>
<evidence type="ECO:0000259" key="9">
    <source>
        <dbReference type="PROSITE" id="PS50126"/>
    </source>
</evidence>
<dbReference type="EMBL" id="QAYG01000001">
    <property type="protein sequence ID" value="PTW62977.1"/>
    <property type="molecule type" value="Genomic_DNA"/>
</dbReference>
<evidence type="ECO:0000256" key="8">
    <source>
        <dbReference type="HAMAP-Rule" id="MF_01595"/>
    </source>
</evidence>
<dbReference type="Gene3D" id="3.30.1370.10">
    <property type="entry name" value="K Homology domain, type 1"/>
    <property type="match status" value="1"/>
</dbReference>
<gene>
    <name evidence="8" type="primary">pnp</name>
    <name evidence="10" type="ORF">C8N35_1011026</name>
</gene>
<evidence type="ECO:0000256" key="5">
    <source>
        <dbReference type="ARBA" id="ARBA00022723"/>
    </source>
</evidence>
<comment type="cofactor">
    <cofactor evidence="8">
        <name>Mg(2+)</name>
        <dbReference type="ChEBI" id="CHEBI:18420"/>
    </cofactor>
</comment>
<feature type="binding site" evidence="8">
    <location>
        <position position="493"/>
    </location>
    <ligand>
        <name>Mg(2+)</name>
        <dbReference type="ChEBI" id="CHEBI:18420"/>
    </ligand>
</feature>
<dbReference type="Proteomes" id="UP000244081">
    <property type="component" value="Unassembled WGS sequence"/>
</dbReference>
<dbReference type="InterPro" id="IPR015847">
    <property type="entry name" value="ExoRNase_PH_dom2"/>
</dbReference>
<comment type="similarity">
    <text evidence="1 8">Belongs to the polyribonucleotide nucleotidyltransferase family.</text>
</comment>
<dbReference type="FunFam" id="3.30.230.70:FF:000001">
    <property type="entry name" value="Polyribonucleotide nucleotidyltransferase"/>
    <property type="match status" value="1"/>
</dbReference>
<dbReference type="EC" id="2.7.7.8" evidence="8"/>
<dbReference type="InterPro" id="IPR015848">
    <property type="entry name" value="PNPase_PH_RNA-bd_bac/org-type"/>
</dbReference>
<dbReference type="PIRSF" id="PIRSF005499">
    <property type="entry name" value="PNPase"/>
    <property type="match status" value="1"/>
</dbReference>
<dbReference type="InterPro" id="IPR020568">
    <property type="entry name" value="Ribosomal_Su5_D2-typ_SF"/>
</dbReference>
<reference evidence="10 11" key="1">
    <citation type="submission" date="2018-04" db="EMBL/GenBank/DDBJ databases">
        <title>Genomic Encyclopedia of Archaeal and Bacterial Type Strains, Phase II (KMG-II): from individual species to whole genera.</title>
        <authorList>
            <person name="Goeker M."/>
        </authorList>
    </citation>
    <scope>NUCLEOTIDE SEQUENCE [LARGE SCALE GENOMIC DNA]</scope>
    <source>
        <strain evidence="10 11">DSM 23382</strain>
    </source>
</reference>
<dbReference type="GO" id="GO:0000175">
    <property type="term" value="F:3'-5'-RNA exonuclease activity"/>
    <property type="evidence" value="ECO:0007669"/>
    <property type="project" value="TreeGrafter"/>
</dbReference>